<sequence length="485" mass="56014">MASGNWLLVGTSLGAVLLALLLLITLYSVGDYVHKWHRLKPIPGVSPTYPILDFFLQLLESIDQFKDEPLMKVWLGPLPFIVLFHAECVEKILSSSKHLDKSYAYTFLQPWLGTGLLTSTGDKWRRRRKMLTPAFHFSILTEFLEVMNEQTNILLEKLEAKAGKGVFNCFNKITLCALDIICGQSLSCDLIQRRQKMPWFWLDFVYNTFGEGKEHNHNLRILHSFTEKVIAERVREMETHVESNHSGFDLDSNSKSKKKRKAFLDLILSVTDENGKKLSHQDIREEVDTIMFEGHDTTAAALNWTLHLLGSHPNVLKKVHKELDDVFGNSDRAVTMEDLKNLHFLQCVIKESLRLFPSVPFFARTLCEDCYIRGFKVPKGVNAIIVPYVLHRDPTYFPEPEEFKPERFLLENSSKLNPYAFIPFSAGIRNCIGQRFAIMEEKVILSTILRRFHVEAKQCREDLVLMGELILRPQNGIWIELHRRK</sequence>
<evidence type="ECO:0000256" key="5">
    <source>
        <dbReference type="RuleBase" id="RU000461"/>
    </source>
</evidence>
<keyword evidence="2 4" id="KW-0479">Metal-binding</keyword>
<keyword evidence="3 4" id="KW-0408">Iron</keyword>
<reference evidence="8" key="2">
    <citation type="journal article" date="2007" name="PLoS Biol.">
        <title>Survey sequencing and comparative analysis of the elephant shark (Callorhinchus milii) genome.</title>
        <authorList>
            <person name="Venkatesh B."/>
            <person name="Kirkness E.F."/>
            <person name="Loh Y.H."/>
            <person name="Halpern A.L."/>
            <person name="Lee A.P."/>
            <person name="Johnson J."/>
            <person name="Dandona N."/>
            <person name="Viswanathan L.D."/>
            <person name="Tay A."/>
            <person name="Venter J.C."/>
            <person name="Strausberg R.L."/>
            <person name="Brenner S."/>
        </authorList>
    </citation>
    <scope>NUCLEOTIDE SEQUENCE [LARGE SCALE GENOMIC DNA]</scope>
</reference>
<evidence type="ECO:0000313" key="8">
    <source>
        <dbReference type="Proteomes" id="UP000314986"/>
    </source>
</evidence>
<evidence type="ECO:0000256" key="4">
    <source>
        <dbReference type="PIRSR" id="PIRSR602403-1"/>
    </source>
</evidence>
<dbReference type="Gene3D" id="1.10.630.10">
    <property type="entry name" value="Cytochrome P450"/>
    <property type="match status" value="1"/>
</dbReference>
<dbReference type="GO" id="GO:0005506">
    <property type="term" value="F:iron ion binding"/>
    <property type="evidence" value="ECO:0007669"/>
    <property type="project" value="InterPro"/>
</dbReference>
<evidence type="ECO:0000256" key="6">
    <source>
        <dbReference type="SAM" id="Phobius"/>
    </source>
</evidence>
<dbReference type="AlphaFoldDB" id="A0A4W3J5P0"/>
<dbReference type="PROSITE" id="PS00086">
    <property type="entry name" value="CYTOCHROME_P450"/>
    <property type="match status" value="1"/>
</dbReference>
<dbReference type="GO" id="GO:0020037">
    <property type="term" value="F:heme binding"/>
    <property type="evidence" value="ECO:0007669"/>
    <property type="project" value="InterPro"/>
</dbReference>
<comment type="cofactor">
    <cofactor evidence="4">
        <name>heme</name>
        <dbReference type="ChEBI" id="CHEBI:30413"/>
    </cofactor>
</comment>
<dbReference type="InterPro" id="IPR002403">
    <property type="entry name" value="Cyt_P450_E_grp-IV"/>
</dbReference>
<dbReference type="GO" id="GO:0016705">
    <property type="term" value="F:oxidoreductase activity, acting on paired donors, with incorporation or reduction of molecular oxygen"/>
    <property type="evidence" value="ECO:0007669"/>
    <property type="project" value="InterPro"/>
</dbReference>
<keyword evidence="4 5" id="KW-0349">Heme</keyword>
<proteinExistence type="inferred from homology"/>
<keyword evidence="6" id="KW-0472">Membrane</keyword>
<evidence type="ECO:0000256" key="3">
    <source>
        <dbReference type="ARBA" id="ARBA00023004"/>
    </source>
</evidence>
<evidence type="ECO:0000256" key="2">
    <source>
        <dbReference type="ARBA" id="ARBA00022723"/>
    </source>
</evidence>
<dbReference type="InterPro" id="IPR017972">
    <property type="entry name" value="Cyt_P450_CS"/>
</dbReference>
<keyword evidence="6" id="KW-0812">Transmembrane</keyword>
<evidence type="ECO:0000313" key="7">
    <source>
        <dbReference type="Ensembl" id="ENSCMIP00000034896.1"/>
    </source>
</evidence>
<reference evidence="8" key="1">
    <citation type="journal article" date="2006" name="Science">
        <title>Ancient noncoding elements conserved in the human genome.</title>
        <authorList>
            <person name="Venkatesh B."/>
            <person name="Kirkness E.F."/>
            <person name="Loh Y.H."/>
            <person name="Halpern A.L."/>
            <person name="Lee A.P."/>
            <person name="Johnson J."/>
            <person name="Dandona N."/>
            <person name="Viswanathan L.D."/>
            <person name="Tay A."/>
            <person name="Venter J.C."/>
            <person name="Strausberg R.L."/>
            <person name="Brenner S."/>
        </authorList>
    </citation>
    <scope>NUCLEOTIDE SEQUENCE [LARGE SCALE GENOMIC DNA]</scope>
</reference>
<keyword evidence="5" id="KW-0560">Oxidoreductase</keyword>
<dbReference type="InterPro" id="IPR001128">
    <property type="entry name" value="Cyt_P450"/>
</dbReference>
<protein>
    <submittedName>
        <fullName evidence="7">Cytochrome P450, family 4, subfamily V, member 2a</fullName>
    </submittedName>
</protein>
<dbReference type="PANTHER" id="PTHR24291">
    <property type="entry name" value="CYTOCHROME P450 FAMILY 4"/>
    <property type="match status" value="1"/>
</dbReference>
<accession>A0A4W3J5P0</accession>
<dbReference type="PANTHER" id="PTHR24291:SF193">
    <property type="entry name" value="CYTOCHROME P450 4V2"/>
    <property type="match status" value="1"/>
</dbReference>
<dbReference type="Ensembl" id="ENSCMIT00000035418.1">
    <property type="protein sequence ID" value="ENSCMIP00000034896.1"/>
    <property type="gene ID" value="ENSCMIG00000014794.1"/>
</dbReference>
<dbReference type="Proteomes" id="UP000314986">
    <property type="component" value="Unassembled WGS sequence"/>
</dbReference>
<reference evidence="8" key="3">
    <citation type="journal article" date="2014" name="Nature">
        <title>Elephant shark genome provides unique insights into gnathostome evolution.</title>
        <authorList>
            <consortium name="International Elephant Shark Genome Sequencing Consortium"/>
            <person name="Venkatesh B."/>
            <person name="Lee A.P."/>
            <person name="Ravi V."/>
            <person name="Maurya A.K."/>
            <person name="Lian M.M."/>
            <person name="Swann J.B."/>
            <person name="Ohta Y."/>
            <person name="Flajnik M.F."/>
            <person name="Sutoh Y."/>
            <person name="Kasahara M."/>
            <person name="Hoon S."/>
            <person name="Gangu V."/>
            <person name="Roy S.W."/>
            <person name="Irimia M."/>
            <person name="Korzh V."/>
            <person name="Kondrychyn I."/>
            <person name="Lim Z.W."/>
            <person name="Tay B.H."/>
            <person name="Tohari S."/>
            <person name="Kong K.W."/>
            <person name="Ho S."/>
            <person name="Lorente-Galdos B."/>
            <person name="Quilez J."/>
            <person name="Marques-Bonet T."/>
            <person name="Raney B.J."/>
            <person name="Ingham P.W."/>
            <person name="Tay A."/>
            <person name="Hillier L.W."/>
            <person name="Minx P."/>
            <person name="Boehm T."/>
            <person name="Wilson R.K."/>
            <person name="Brenner S."/>
            <person name="Warren W.C."/>
        </authorList>
    </citation>
    <scope>NUCLEOTIDE SEQUENCE [LARGE SCALE GENOMIC DNA]</scope>
</reference>
<dbReference type="OMA" id="MDMRYLE"/>
<feature type="binding site" description="axial binding residue" evidence="4">
    <location>
        <position position="431"/>
    </location>
    <ligand>
        <name>heme</name>
        <dbReference type="ChEBI" id="CHEBI:30413"/>
    </ligand>
    <ligandPart>
        <name>Fe</name>
        <dbReference type="ChEBI" id="CHEBI:18248"/>
    </ligandPart>
</feature>
<dbReference type="InterPro" id="IPR036396">
    <property type="entry name" value="Cyt_P450_sf"/>
</dbReference>
<reference evidence="7" key="5">
    <citation type="submission" date="2025-09" db="UniProtKB">
        <authorList>
            <consortium name="Ensembl"/>
        </authorList>
    </citation>
    <scope>IDENTIFICATION</scope>
</reference>
<reference evidence="7" key="4">
    <citation type="submission" date="2025-08" db="UniProtKB">
        <authorList>
            <consortium name="Ensembl"/>
        </authorList>
    </citation>
    <scope>IDENTIFICATION</scope>
</reference>
<dbReference type="GeneTree" id="ENSGT00940000157278"/>
<comment type="similarity">
    <text evidence="1 5">Belongs to the cytochrome P450 family.</text>
</comment>
<dbReference type="InParanoid" id="A0A4W3J5P0"/>
<organism evidence="7 8">
    <name type="scientific">Callorhinchus milii</name>
    <name type="common">Ghost shark</name>
    <dbReference type="NCBI Taxonomy" id="7868"/>
    <lineage>
        <taxon>Eukaryota</taxon>
        <taxon>Metazoa</taxon>
        <taxon>Chordata</taxon>
        <taxon>Craniata</taxon>
        <taxon>Vertebrata</taxon>
        <taxon>Chondrichthyes</taxon>
        <taxon>Holocephali</taxon>
        <taxon>Chimaeriformes</taxon>
        <taxon>Callorhinchidae</taxon>
        <taxon>Callorhinchus</taxon>
    </lineage>
</organism>
<evidence type="ECO:0000256" key="1">
    <source>
        <dbReference type="ARBA" id="ARBA00010617"/>
    </source>
</evidence>
<keyword evidence="8" id="KW-1185">Reference proteome</keyword>
<dbReference type="STRING" id="7868.ENSCMIP00000034896"/>
<feature type="transmembrane region" description="Helical" evidence="6">
    <location>
        <begin position="6"/>
        <end position="30"/>
    </location>
</feature>
<dbReference type="SUPFAM" id="SSF48264">
    <property type="entry name" value="Cytochrome P450"/>
    <property type="match status" value="1"/>
</dbReference>
<keyword evidence="5" id="KW-0503">Monooxygenase</keyword>
<keyword evidence="6" id="KW-1133">Transmembrane helix</keyword>
<dbReference type="PRINTS" id="PR00385">
    <property type="entry name" value="P450"/>
</dbReference>
<dbReference type="GO" id="GO:0004497">
    <property type="term" value="F:monooxygenase activity"/>
    <property type="evidence" value="ECO:0007669"/>
    <property type="project" value="UniProtKB-KW"/>
</dbReference>
<dbReference type="Pfam" id="PF00067">
    <property type="entry name" value="p450"/>
    <property type="match status" value="1"/>
</dbReference>
<dbReference type="InterPro" id="IPR050196">
    <property type="entry name" value="Cytochrome_P450_Monoox"/>
</dbReference>
<dbReference type="PRINTS" id="PR00465">
    <property type="entry name" value="EP450IV"/>
</dbReference>
<name>A0A4W3J5P0_CALMI</name>